<dbReference type="Gene3D" id="1.25.40.10">
    <property type="entry name" value="Tetratricopeptide repeat domain"/>
    <property type="match status" value="4"/>
</dbReference>
<dbReference type="PANTHER" id="PTHR44998">
    <property type="match status" value="1"/>
</dbReference>
<protein>
    <recommendedName>
        <fullName evidence="3">protein O-GlcNAc transferase</fullName>
        <ecNumber evidence="3">2.4.1.255</ecNumber>
    </recommendedName>
</protein>
<evidence type="ECO:0000256" key="5">
    <source>
        <dbReference type="ARBA" id="ARBA00022679"/>
    </source>
</evidence>
<dbReference type="Proteomes" id="UP000028582">
    <property type="component" value="Unassembled WGS sequence"/>
</dbReference>
<feature type="repeat" description="TPR" evidence="8">
    <location>
        <begin position="855"/>
        <end position="888"/>
    </location>
</feature>
<dbReference type="PANTHER" id="PTHR44998:SF1">
    <property type="entry name" value="UDP-N-ACETYLGLUCOSAMINE--PEPTIDE N-ACETYLGLUCOSAMINYLTRANSFERASE 110 KDA SUBUNIT"/>
    <property type="match status" value="1"/>
</dbReference>
<dbReference type="EMBL" id="ANJA01001093">
    <property type="protein sequence ID" value="ETO79465.1"/>
    <property type="molecule type" value="Genomic_DNA"/>
</dbReference>
<feature type="repeat" description="TPR" evidence="8">
    <location>
        <begin position="205"/>
        <end position="238"/>
    </location>
</feature>
<dbReference type="EC" id="2.4.1.255" evidence="3"/>
<dbReference type="GO" id="GO:0097363">
    <property type="term" value="F:protein O-acetylglucosaminyltransferase activity"/>
    <property type="evidence" value="ECO:0007669"/>
    <property type="project" value="UniProtKB-EC"/>
</dbReference>
<dbReference type="SMART" id="SM00028">
    <property type="entry name" value="TPR"/>
    <property type="match status" value="8"/>
</dbReference>
<dbReference type="Pfam" id="PF13844">
    <property type="entry name" value="Glyco_transf_41"/>
    <property type="match status" value="2"/>
</dbReference>
<comment type="caution">
    <text evidence="10">The sequence shown here is derived from an EMBL/GenBank/DDBJ whole genome shotgun (WGS) entry which is preliminary data.</text>
</comment>
<reference evidence="10 11" key="1">
    <citation type="submission" date="2013-11" db="EMBL/GenBank/DDBJ databases">
        <title>The Genome Sequence of Phytophthora parasitica P1976.</title>
        <authorList>
            <consortium name="The Broad Institute Genomics Platform"/>
            <person name="Russ C."/>
            <person name="Tyler B."/>
            <person name="Panabieres F."/>
            <person name="Shan W."/>
            <person name="Tripathy S."/>
            <person name="Grunwald N."/>
            <person name="Machado M."/>
            <person name="Johnson C.S."/>
            <person name="Walker B."/>
            <person name="Young S."/>
            <person name="Zeng Q."/>
            <person name="Gargeya S."/>
            <person name="Fitzgerald M."/>
            <person name="Haas B."/>
            <person name="Abouelleil A."/>
            <person name="Allen A.W."/>
            <person name="Alvarado L."/>
            <person name="Arachchi H.M."/>
            <person name="Berlin A.M."/>
            <person name="Chapman S.B."/>
            <person name="Gainer-Dewar J."/>
            <person name="Goldberg J."/>
            <person name="Griggs A."/>
            <person name="Gujja S."/>
            <person name="Hansen M."/>
            <person name="Howarth C."/>
            <person name="Imamovic A."/>
            <person name="Ireland A."/>
            <person name="Larimer J."/>
            <person name="McCowan C."/>
            <person name="Murphy C."/>
            <person name="Pearson M."/>
            <person name="Poon T.W."/>
            <person name="Priest M."/>
            <person name="Roberts A."/>
            <person name="Saif S."/>
            <person name="Shea T."/>
            <person name="Sisk P."/>
            <person name="Sykes S."/>
            <person name="Wortman J."/>
            <person name="Nusbaum C."/>
            <person name="Birren B."/>
        </authorList>
    </citation>
    <scope>NUCLEOTIDE SEQUENCE [LARGE SCALE GENOMIC DNA]</scope>
    <source>
        <strain evidence="10 11">P1976</strain>
    </source>
</reference>
<dbReference type="InterPro" id="IPR029489">
    <property type="entry name" value="OGT/SEC/SPY_C"/>
</dbReference>
<dbReference type="Gene3D" id="3.40.50.2000">
    <property type="entry name" value="Glycogen Phosphorylase B"/>
    <property type="match status" value="3"/>
</dbReference>
<evidence type="ECO:0000256" key="4">
    <source>
        <dbReference type="ARBA" id="ARBA00022676"/>
    </source>
</evidence>
<gene>
    <name evidence="10" type="ORF">F444_05848</name>
</gene>
<keyword evidence="6" id="KW-0677">Repeat</keyword>
<name>A0A081AKQ4_PHYNI</name>
<evidence type="ECO:0000313" key="10">
    <source>
        <dbReference type="EMBL" id="ETO79465.1"/>
    </source>
</evidence>
<dbReference type="Pfam" id="PF12895">
    <property type="entry name" value="ANAPC3"/>
    <property type="match status" value="1"/>
</dbReference>
<dbReference type="SUPFAM" id="SSF48452">
    <property type="entry name" value="TPR-like"/>
    <property type="match status" value="2"/>
</dbReference>
<dbReference type="InterPro" id="IPR011990">
    <property type="entry name" value="TPR-like_helical_dom_sf"/>
</dbReference>
<dbReference type="Gene3D" id="3.40.50.11380">
    <property type="match status" value="1"/>
</dbReference>
<dbReference type="PROSITE" id="PS50293">
    <property type="entry name" value="TPR_REGION"/>
    <property type="match status" value="1"/>
</dbReference>
<dbReference type="PROSITE" id="PS50005">
    <property type="entry name" value="TPR"/>
    <property type="match status" value="3"/>
</dbReference>
<comment type="pathway">
    <text evidence="1">Protein modification; protein glycosylation.</text>
</comment>
<dbReference type="CDD" id="cd03801">
    <property type="entry name" value="GT4_PimA-like"/>
    <property type="match status" value="1"/>
</dbReference>
<feature type="domain" description="O-GlcNAc transferase C-terminal" evidence="9">
    <location>
        <begin position="547"/>
        <end position="736"/>
    </location>
</feature>
<dbReference type="OrthoDB" id="9991317at2759"/>
<sequence>MWSTFASHGLRSSIKGHSSESMLALRVLLAVFLSIWSFHRPAEAGTVLVVTPENEASLTLAAELYRASQETDQTHNKERLLRESINAYPDIAAAYNNLAMLIFERQERGEALRLLERGLQAAEATHDWENVANIHNNFGFIIRERGKWSVAHSLEALGHFDKALEVNPEFVGALYNKASVLLALRRDMESKEMLLKVLELEPDDRQAHLDLGRIYFEHGDLEKALEHEDCVIKLATTTKEKLQGMHNKGVFLKEYNLLSCALEVYNEMLTIDSVESYVLIDMMNAKRSYCDWKGMEKLENQVILAAQRQFELESPQESPMFLPFDSTLLKVPDIFRKRLAIRASKVYEQPSTLELLPLSWSDNEPTWDRPVTPKRLKIGYLSFDYRDHPMGHLTLGLIEQHAALARGVDTICYSYGPNSVASAPWRRQFEEKCGIFRDLLGMSDVEVAQTIGLDGIDVLVDLMAHTKGARLGIPSLRPSRIVVNYLGYPGTMGSSFTDFVMVDKMVLPPEVAASSMTEQVVYLPYTYQANRYEPWIPSCGDIECQRTNRSQHGLPTDALVFCNFNTINKMESESFAVWMSILRQVPNSVLWVLAPSGLDAPRVMEQLHDQAMAHGVLPSRLIFAPRMDKYSHLARISIADVFLDSFIYNAHSTAADALWANVPIVTLWGDTFPSRVAASLILNAIPYLELVPHSVKDYERMAVYLAETPKVLRRIRNALASHTLTSPLFNTRQTTETIETAYEVMHDVGNRLHPLTKEARKPRFQLIIQPERSFDAFGNLEMVNSPVKDVIQQGISLQENGNYIGAQNVYSRVLRASPGNADAIHLLGTIHFQNGEFNSAIEYISQAVAVNPQVTWYHSNLALCYMALEQLETAEEEFHTALHLEASNRVAVSKLSEIYTSQKSLNKVVDLYATYGEAAYFSLRQPTSSSQDEIEQAYTVYSNALDKTGQALKAIEVFEEAVKKHPTIFKLRYNLGVLYNEHGKYDQGNQQQFDAVGAQARYLFEIQGRHFQKIPRPDHKVVIAFYCHEYGQSWWEKWGPSSLNTGLGGSEEAVVFLSRELQKLGYWVEVYGDPSPQDISTLDQADEDIVRWYPHYTYDIDDKGIDIFVAWRYHISMAMGRSARKKFLWMHDLPQEDARRSSELLNNADGIFCVSEFHASAFPEILQSKITVSTNAVDRSFFVNGPNHADRFVYGSSPSRGLYTLLKTWPRIREKIPTAELSVFYGFTPAFMKWGNSHVTNFTDWMSEMHRLLTETPGVRFVGLVNHAQLAKEYSYAGFYLYPTTFSETSCISLMKAMANGAIPITSRFPVSALPETVNDYDLGPRALQQRTVDDDPEWLELWIQSIVDAVYNEQQATTIRHRMKRFARKKYRWENIALEWHRIISKPKFP</sequence>
<feature type="repeat" description="TPR" evidence="8">
    <location>
        <begin position="821"/>
        <end position="854"/>
    </location>
</feature>
<dbReference type="SUPFAM" id="SSF53756">
    <property type="entry name" value="UDP-Glycosyltransferase/glycogen phosphorylase"/>
    <property type="match status" value="1"/>
</dbReference>
<proteinExistence type="inferred from homology"/>
<evidence type="ECO:0000256" key="2">
    <source>
        <dbReference type="ARBA" id="ARBA00005386"/>
    </source>
</evidence>
<accession>A0A081AKQ4</accession>
<evidence type="ECO:0000256" key="8">
    <source>
        <dbReference type="PROSITE-ProRule" id="PRU00339"/>
    </source>
</evidence>
<evidence type="ECO:0000259" key="9">
    <source>
        <dbReference type="Pfam" id="PF13844"/>
    </source>
</evidence>
<keyword evidence="4" id="KW-0328">Glycosyltransferase</keyword>
<dbReference type="Pfam" id="PF13432">
    <property type="entry name" value="TPR_16"/>
    <property type="match status" value="1"/>
</dbReference>
<evidence type="ECO:0000256" key="6">
    <source>
        <dbReference type="ARBA" id="ARBA00022737"/>
    </source>
</evidence>
<organism evidence="10 11">
    <name type="scientific">Phytophthora nicotianae P1976</name>
    <dbReference type="NCBI Taxonomy" id="1317066"/>
    <lineage>
        <taxon>Eukaryota</taxon>
        <taxon>Sar</taxon>
        <taxon>Stramenopiles</taxon>
        <taxon>Oomycota</taxon>
        <taxon>Peronosporomycetes</taxon>
        <taxon>Peronosporales</taxon>
        <taxon>Peronosporaceae</taxon>
        <taxon>Phytophthora</taxon>
    </lineage>
</organism>
<evidence type="ECO:0000313" key="11">
    <source>
        <dbReference type="Proteomes" id="UP000028582"/>
    </source>
</evidence>
<keyword evidence="7 8" id="KW-0802">TPR repeat</keyword>
<keyword evidence="5" id="KW-0808">Transferase</keyword>
<evidence type="ECO:0000256" key="3">
    <source>
        <dbReference type="ARBA" id="ARBA00011970"/>
    </source>
</evidence>
<dbReference type="InterPro" id="IPR019734">
    <property type="entry name" value="TPR_rpt"/>
</dbReference>
<comment type="similarity">
    <text evidence="2">Belongs to the glycosyltransferase 41 family. O-GlcNAc transferase subfamily.</text>
</comment>
<evidence type="ECO:0000256" key="7">
    <source>
        <dbReference type="ARBA" id="ARBA00022803"/>
    </source>
</evidence>
<feature type="domain" description="O-GlcNAc transferase C-terminal" evidence="9">
    <location>
        <begin position="290"/>
        <end position="527"/>
    </location>
</feature>
<evidence type="ECO:0000256" key="1">
    <source>
        <dbReference type="ARBA" id="ARBA00004922"/>
    </source>
</evidence>